<dbReference type="PANTHER" id="PTHR43000">
    <property type="entry name" value="DTDP-D-GLUCOSE 4,6-DEHYDRATASE-RELATED"/>
    <property type="match status" value="1"/>
</dbReference>
<reference evidence="2" key="1">
    <citation type="submission" date="2020-03" db="EMBL/GenBank/DDBJ databases">
        <title>The deep terrestrial virosphere.</title>
        <authorList>
            <person name="Holmfeldt K."/>
            <person name="Nilsson E."/>
            <person name="Simone D."/>
            <person name="Lopez-Fernandez M."/>
            <person name="Wu X."/>
            <person name="de Brujin I."/>
            <person name="Lundin D."/>
            <person name="Andersson A."/>
            <person name="Bertilsson S."/>
            <person name="Dopson M."/>
        </authorList>
    </citation>
    <scope>NUCLEOTIDE SEQUENCE</scope>
    <source>
        <strain evidence="2">TM448B01728</strain>
    </source>
</reference>
<dbReference type="InterPro" id="IPR016040">
    <property type="entry name" value="NAD(P)-bd_dom"/>
</dbReference>
<name>A0A6M3XUB2_9ZZZZ</name>
<dbReference type="SUPFAM" id="SSF51735">
    <property type="entry name" value="NAD(P)-binding Rossmann-fold domains"/>
    <property type="match status" value="1"/>
</dbReference>
<dbReference type="Gene3D" id="3.40.50.720">
    <property type="entry name" value="NAD(P)-binding Rossmann-like Domain"/>
    <property type="match status" value="1"/>
</dbReference>
<gene>
    <name evidence="2" type="ORF">TM448B01728_0006</name>
</gene>
<dbReference type="EMBL" id="MT144815">
    <property type="protein sequence ID" value="QJH99885.1"/>
    <property type="molecule type" value="Genomic_DNA"/>
</dbReference>
<dbReference type="InterPro" id="IPR036291">
    <property type="entry name" value="NAD(P)-bd_dom_sf"/>
</dbReference>
<accession>A0A6M3XUB2</accession>
<sequence>MKAIVTGGSGFIGSSLVELLIKEKMEVFNLSKHTYTFNPKVLSHLKDEKLYAFLPLDITNGSELYSTIEKISPDIIFHLAAETHVDRSFIYPKDFLESNLIGTFNILECIRHLKNIPLLIYMSTDEVFGNVPEGLSKETDRILPRNPYSASKASCELFVLAYYYSFKVPGIIVRSMNNYGPRQNGEKLIAKILTSCLLDKEYSLYLGDSIRGWLYVEDTCKALYYISRNGQLGEIYHIPARSYLKVSEVNHKILEIMKKHNLFKGFEGRRLKDDERYALDGTKLKDLGWEPEYSFDDGIIKTIEWYKNNEWFWKGVYSP</sequence>
<dbReference type="Pfam" id="PF16363">
    <property type="entry name" value="GDP_Man_Dehyd"/>
    <property type="match status" value="1"/>
</dbReference>
<feature type="domain" description="NAD(P)-binding" evidence="1">
    <location>
        <begin position="4"/>
        <end position="301"/>
    </location>
</feature>
<dbReference type="AlphaFoldDB" id="A0A6M3XUB2"/>
<organism evidence="2">
    <name type="scientific">viral metagenome</name>
    <dbReference type="NCBI Taxonomy" id="1070528"/>
    <lineage>
        <taxon>unclassified sequences</taxon>
        <taxon>metagenomes</taxon>
        <taxon>organismal metagenomes</taxon>
    </lineage>
</organism>
<dbReference type="Gene3D" id="3.90.25.10">
    <property type="entry name" value="UDP-galactose 4-epimerase, domain 1"/>
    <property type="match status" value="1"/>
</dbReference>
<proteinExistence type="predicted"/>
<evidence type="ECO:0000313" key="2">
    <source>
        <dbReference type="EMBL" id="QJH99885.1"/>
    </source>
</evidence>
<protein>
    <submittedName>
        <fullName evidence="2">Putative GDP-mannose 4,6-dehydratase</fullName>
    </submittedName>
</protein>
<evidence type="ECO:0000259" key="1">
    <source>
        <dbReference type="Pfam" id="PF16363"/>
    </source>
</evidence>